<comment type="caution">
    <text evidence="3">The sequence shown here is derived from an EMBL/GenBank/DDBJ whole genome shotgun (WGS) entry which is preliminary data.</text>
</comment>
<accession>A0A2R6BMF1</accession>
<dbReference type="InterPro" id="IPR032466">
    <property type="entry name" value="Metal_Hydrolase"/>
</dbReference>
<dbReference type="PANTHER" id="PTHR21240:SF28">
    <property type="entry name" value="ISO-OROTATE DECARBOXYLASE (EUROFUNG)"/>
    <property type="match status" value="1"/>
</dbReference>
<dbReference type="InterPro" id="IPR006680">
    <property type="entry name" value="Amidohydro-rel"/>
</dbReference>
<dbReference type="EMBL" id="NEXG01000037">
    <property type="protein sequence ID" value="PSN99833.1"/>
    <property type="molecule type" value="Genomic_DNA"/>
</dbReference>
<dbReference type="PANTHER" id="PTHR21240">
    <property type="entry name" value="2-AMINO-3-CARBOXYLMUCONATE-6-SEMIALDEHYDE DECARBOXYLASE"/>
    <property type="match status" value="1"/>
</dbReference>
<dbReference type="GO" id="GO:0016787">
    <property type="term" value="F:hydrolase activity"/>
    <property type="evidence" value="ECO:0007669"/>
    <property type="project" value="InterPro"/>
</dbReference>
<gene>
    <name evidence="3" type="ORF">B9Q05_11275</name>
</gene>
<dbReference type="InterPro" id="IPR032465">
    <property type="entry name" value="ACMSD"/>
</dbReference>
<evidence type="ECO:0000259" key="2">
    <source>
        <dbReference type="Pfam" id="PF04909"/>
    </source>
</evidence>
<protein>
    <recommendedName>
        <fullName evidence="2">Amidohydrolase-related domain-containing protein</fullName>
    </recommendedName>
</protein>
<organism evidence="3 4">
    <name type="scientific">Candidatus Marsarchaeota G2 archaeon ECH_B_1</name>
    <dbReference type="NCBI Taxonomy" id="1978159"/>
    <lineage>
        <taxon>Archaea</taxon>
        <taxon>Candidatus Marsarchaeota</taxon>
        <taxon>Candidatus Marsarchaeota group 2</taxon>
    </lineage>
</organism>
<reference evidence="3 4" key="1">
    <citation type="submission" date="2017-04" db="EMBL/GenBank/DDBJ databases">
        <title>Novel microbial lineages endemic to geothermal iron-oxide mats fill important gaps in the evolutionary history of Archaea.</title>
        <authorList>
            <person name="Jay Z.J."/>
            <person name="Beam J.P."/>
            <person name="Dlakic M."/>
            <person name="Rusch D.B."/>
            <person name="Kozubal M.A."/>
            <person name="Inskeep W.P."/>
        </authorList>
    </citation>
    <scope>NUCLEOTIDE SEQUENCE [LARGE SCALE GENOMIC DNA]</scope>
    <source>
        <strain evidence="3">ECH_B_1</strain>
    </source>
</reference>
<evidence type="ECO:0000313" key="3">
    <source>
        <dbReference type="EMBL" id="PSN99833.1"/>
    </source>
</evidence>
<evidence type="ECO:0000256" key="1">
    <source>
        <dbReference type="ARBA" id="ARBA00023239"/>
    </source>
</evidence>
<name>A0A2R6BMF1_9ARCH</name>
<dbReference type="Proteomes" id="UP000241120">
    <property type="component" value="Unassembled WGS sequence"/>
</dbReference>
<proteinExistence type="predicted"/>
<dbReference type="AlphaFoldDB" id="A0A2R6BMF1"/>
<keyword evidence="1" id="KW-0456">Lyase</keyword>
<dbReference type="GO" id="GO:0005737">
    <property type="term" value="C:cytoplasm"/>
    <property type="evidence" value="ECO:0007669"/>
    <property type="project" value="TreeGrafter"/>
</dbReference>
<dbReference type="Pfam" id="PF04909">
    <property type="entry name" value="Amidohydro_2"/>
    <property type="match status" value="1"/>
</dbReference>
<dbReference type="SUPFAM" id="SSF51556">
    <property type="entry name" value="Metallo-dependent hydrolases"/>
    <property type="match status" value="1"/>
</dbReference>
<dbReference type="Gene3D" id="3.20.20.140">
    <property type="entry name" value="Metal-dependent hydrolases"/>
    <property type="match status" value="1"/>
</dbReference>
<feature type="domain" description="Amidohydrolase-related" evidence="2">
    <location>
        <begin position="93"/>
        <end position="289"/>
    </location>
</feature>
<sequence>MAIDLHVHYVDISVIEALKSEPITYGVRVSEERDGYSFVFPNGEKRIMPYALTKIDDYEKRSGVEISVLSPWIELSRGGLAEDEAAKLFKLVNEGLFKAFKRNPKKFLFLVMPPLQHTKLATSLLEEYVQKGAKGVFIGTNVNGVNLDANFLEPIWDAAERLNVPIVLHPVNVFKDRLEKYYLQNLLGNPFDTTIAATSLIFGGVLDRHPNLRVVLVHGGGYLPWAVGRLDHGYTVRSEAKSCAQKPSSYLKRFYYDTVVYKEEILSALIQMVGIERVVFGTDYPFDMQLPNALDFVKNTVKAGFKAIAQENPKTLLSVQ</sequence>
<dbReference type="GO" id="GO:0019748">
    <property type="term" value="P:secondary metabolic process"/>
    <property type="evidence" value="ECO:0007669"/>
    <property type="project" value="TreeGrafter"/>
</dbReference>
<evidence type="ECO:0000313" key="4">
    <source>
        <dbReference type="Proteomes" id="UP000241120"/>
    </source>
</evidence>
<dbReference type="GO" id="GO:0016831">
    <property type="term" value="F:carboxy-lyase activity"/>
    <property type="evidence" value="ECO:0007669"/>
    <property type="project" value="InterPro"/>
</dbReference>